<feature type="domain" description="C2H2-type" evidence="9">
    <location>
        <begin position="309"/>
        <end position="332"/>
    </location>
</feature>
<dbReference type="PROSITE" id="PS51915">
    <property type="entry name" value="ZAD"/>
    <property type="match status" value="1"/>
</dbReference>
<keyword evidence="3" id="KW-0677">Repeat</keyword>
<dbReference type="InterPro" id="IPR013087">
    <property type="entry name" value="Znf_C2H2_type"/>
</dbReference>
<dbReference type="GO" id="GO:0001228">
    <property type="term" value="F:DNA-binding transcription activator activity, RNA polymerase II-specific"/>
    <property type="evidence" value="ECO:0007669"/>
    <property type="project" value="TreeGrafter"/>
</dbReference>
<protein>
    <submittedName>
        <fullName evidence="11">CSON010029 protein</fullName>
    </submittedName>
</protein>
<keyword evidence="6" id="KW-0539">Nucleus</keyword>
<dbReference type="Pfam" id="PF00096">
    <property type="entry name" value="zf-C2H2"/>
    <property type="match status" value="1"/>
</dbReference>
<evidence type="ECO:0000256" key="5">
    <source>
        <dbReference type="ARBA" id="ARBA00022833"/>
    </source>
</evidence>
<feature type="domain" description="C2H2-type" evidence="9">
    <location>
        <begin position="470"/>
        <end position="498"/>
    </location>
</feature>
<evidence type="ECO:0000256" key="3">
    <source>
        <dbReference type="ARBA" id="ARBA00022737"/>
    </source>
</evidence>
<dbReference type="EMBL" id="UFQT01004045">
    <property type="protein sequence ID" value="SSX35451.1"/>
    <property type="molecule type" value="Genomic_DNA"/>
</dbReference>
<dbReference type="InterPro" id="IPR012934">
    <property type="entry name" value="Znf_AD"/>
</dbReference>
<dbReference type="SMART" id="SM00868">
    <property type="entry name" value="zf-AD"/>
    <property type="match status" value="1"/>
</dbReference>
<dbReference type="PANTHER" id="PTHR24376">
    <property type="entry name" value="ZINC FINGER PROTEIN"/>
    <property type="match status" value="1"/>
</dbReference>
<dbReference type="PROSITE" id="PS00028">
    <property type="entry name" value="ZINC_FINGER_C2H2_1"/>
    <property type="match status" value="6"/>
</dbReference>
<keyword evidence="2 8" id="KW-0479">Metal-binding</keyword>
<organism evidence="11">
    <name type="scientific">Culicoides sonorensis</name>
    <name type="common">Biting midge</name>
    <dbReference type="NCBI Taxonomy" id="179676"/>
    <lineage>
        <taxon>Eukaryota</taxon>
        <taxon>Metazoa</taxon>
        <taxon>Ecdysozoa</taxon>
        <taxon>Arthropoda</taxon>
        <taxon>Hexapoda</taxon>
        <taxon>Insecta</taxon>
        <taxon>Pterygota</taxon>
        <taxon>Neoptera</taxon>
        <taxon>Endopterygota</taxon>
        <taxon>Diptera</taxon>
        <taxon>Nematocera</taxon>
        <taxon>Chironomoidea</taxon>
        <taxon>Ceratopogonidae</taxon>
        <taxon>Ceratopogoninae</taxon>
        <taxon>Culicoides</taxon>
        <taxon>Monoculicoides</taxon>
    </lineage>
</organism>
<dbReference type="GO" id="GO:0008270">
    <property type="term" value="F:zinc ion binding"/>
    <property type="evidence" value="ECO:0007669"/>
    <property type="project" value="UniProtKB-UniRule"/>
</dbReference>
<dbReference type="PANTHER" id="PTHR24376:SF235">
    <property type="entry name" value="C2H2-TYPE DOMAIN-CONTAINING PROTEIN"/>
    <property type="match status" value="1"/>
</dbReference>
<dbReference type="Pfam" id="PF13894">
    <property type="entry name" value="zf-C2H2_4"/>
    <property type="match status" value="1"/>
</dbReference>
<evidence type="ECO:0000256" key="2">
    <source>
        <dbReference type="ARBA" id="ARBA00022723"/>
    </source>
</evidence>
<dbReference type="PROSITE" id="PS50157">
    <property type="entry name" value="ZINC_FINGER_C2H2_2"/>
    <property type="match status" value="7"/>
</dbReference>
<keyword evidence="4 7" id="KW-0863">Zinc-finger</keyword>
<dbReference type="EMBL" id="UFQS01004045">
    <property type="protein sequence ID" value="SSX16124.1"/>
    <property type="molecule type" value="Genomic_DNA"/>
</dbReference>
<accession>A0A336LF80</accession>
<feature type="domain" description="C2H2-type" evidence="9">
    <location>
        <begin position="225"/>
        <end position="253"/>
    </location>
</feature>
<evidence type="ECO:0000256" key="1">
    <source>
        <dbReference type="ARBA" id="ARBA00004123"/>
    </source>
</evidence>
<reference evidence="12" key="2">
    <citation type="submission" date="2018-07" db="EMBL/GenBank/DDBJ databases">
        <authorList>
            <person name="Quirk P.G."/>
            <person name="Krulwich T.A."/>
        </authorList>
    </citation>
    <scope>NUCLEOTIDE SEQUENCE</scope>
</reference>
<dbReference type="AlphaFoldDB" id="A0A336LF80"/>
<evidence type="ECO:0000256" key="6">
    <source>
        <dbReference type="ARBA" id="ARBA00023242"/>
    </source>
</evidence>
<feature type="binding site" evidence="8">
    <location>
        <position position="29"/>
    </location>
    <ligand>
        <name>Zn(2+)</name>
        <dbReference type="ChEBI" id="CHEBI:29105"/>
    </ligand>
</feature>
<keyword evidence="5 8" id="KW-0862">Zinc</keyword>
<dbReference type="GO" id="GO:0000978">
    <property type="term" value="F:RNA polymerase II cis-regulatory region sequence-specific DNA binding"/>
    <property type="evidence" value="ECO:0007669"/>
    <property type="project" value="TreeGrafter"/>
</dbReference>
<evidence type="ECO:0000256" key="4">
    <source>
        <dbReference type="ARBA" id="ARBA00022771"/>
    </source>
</evidence>
<reference evidence="11" key="1">
    <citation type="submission" date="2018-04" db="EMBL/GenBank/DDBJ databases">
        <authorList>
            <person name="Go L.Y."/>
            <person name="Mitchell J.A."/>
        </authorList>
    </citation>
    <scope>NUCLEOTIDE SEQUENCE</scope>
    <source>
        <tissue evidence="11">Whole organism</tissue>
    </source>
</reference>
<dbReference type="SUPFAM" id="SSF57667">
    <property type="entry name" value="beta-beta-alpha zinc fingers"/>
    <property type="match status" value="4"/>
</dbReference>
<evidence type="ECO:0000313" key="11">
    <source>
        <dbReference type="EMBL" id="SSX16124.1"/>
    </source>
</evidence>
<feature type="domain" description="ZAD" evidence="10">
    <location>
        <begin position="27"/>
        <end position="103"/>
    </location>
</feature>
<dbReference type="GO" id="GO:0005634">
    <property type="term" value="C:nucleus"/>
    <property type="evidence" value="ECO:0007669"/>
    <property type="project" value="UniProtKB-SubCell"/>
</dbReference>
<feature type="domain" description="C2H2-type" evidence="9">
    <location>
        <begin position="191"/>
        <end position="221"/>
    </location>
</feature>
<feature type="binding site" evidence="8">
    <location>
        <position position="32"/>
    </location>
    <ligand>
        <name>Zn(2+)</name>
        <dbReference type="ChEBI" id="CHEBI:29105"/>
    </ligand>
</feature>
<comment type="subcellular location">
    <subcellularLocation>
        <location evidence="1">Nucleus</location>
    </subcellularLocation>
</comment>
<dbReference type="SMART" id="SM00355">
    <property type="entry name" value="ZnF_C2H2"/>
    <property type="match status" value="11"/>
</dbReference>
<gene>
    <name evidence="11" type="primary">CSON010029</name>
</gene>
<dbReference type="Pfam" id="PF12171">
    <property type="entry name" value="zf-C2H2_jaz"/>
    <property type="match status" value="1"/>
</dbReference>
<dbReference type="InterPro" id="IPR022755">
    <property type="entry name" value="Znf_C2H2_jaz"/>
</dbReference>
<sequence length="548" mass="64706">MEIDLIHPLSDEKIFQNIRDNLFHSDDICRFCFAKENEVKNKRLIYFSHVIKACFDQLSQDYELSVANQNLSDKICEACSNLIIDAWKVQNAVIESQKKLLTIYQNLQNNTSDIYLLDNLNQLDYTQSEIVVETQNEEDISDIFYHAPTLENPENEFIEELQNSYQSTMNNSLENQEGYSITRDENGRKQYACTKCNKKYCKKFSLDYHFRHNSNHNNGNLGDAAKCDECTGVFYDVTTLKRHKAMVHDLKKTPCKICQKEFNAYHMNLHMKRHLKKNHACPYCPNKYCESNYQLQEHLKLRHSTEKTYKCDFCSDTFATKFNLLNHLKKTHPDIPKPFHCDICGQGVYSKQALTIHYRKCLAKNRQGITKKVKPQSKSNPVERFSCTTCTCKFKTKFALNIHEQRHLNQELHICTTCEKSFSQKKALKVHIQSIHLKVFEFFCKECNRGFINAAALRQHEKIHTDEKDFKCQFCYKAFNRHHTLKIHIEKLHRNRRYRCKYCLENGYIREIKNTDIFIKHIKESHIYNPDEDLNGHIIESDIPEVKD</sequence>
<evidence type="ECO:0000313" key="12">
    <source>
        <dbReference type="EMBL" id="SSX35451.1"/>
    </source>
</evidence>
<dbReference type="Gene3D" id="3.30.160.60">
    <property type="entry name" value="Classic Zinc Finger"/>
    <property type="match status" value="6"/>
</dbReference>
<evidence type="ECO:0000259" key="9">
    <source>
        <dbReference type="PROSITE" id="PS50157"/>
    </source>
</evidence>
<evidence type="ECO:0000256" key="7">
    <source>
        <dbReference type="PROSITE-ProRule" id="PRU00042"/>
    </source>
</evidence>
<dbReference type="VEuPathDB" id="VectorBase:CSON010029"/>
<proteinExistence type="predicted"/>
<evidence type="ECO:0000259" key="10">
    <source>
        <dbReference type="PROSITE" id="PS51915"/>
    </source>
</evidence>
<dbReference type="InterPro" id="IPR036236">
    <property type="entry name" value="Znf_C2H2_sf"/>
</dbReference>
<evidence type="ECO:0000256" key="8">
    <source>
        <dbReference type="PROSITE-ProRule" id="PRU01263"/>
    </source>
</evidence>
<feature type="domain" description="C2H2-type" evidence="9">
    <location>
        <begin position="413"/>
        <end position="436"/>
    </location>
</feature>
<feature type="binding site" evidence="8">
    <location>
        <position position="79"/>
    </location>
    <ligand>
        <name>Zn(2+)</name>
        <dbReference type="ChEBI" id="CHEBI:29105"/>
    </ligand>
</feature>
<feature type="domain" description="C2H2-type" evidence="9">
    <location>
        <begin position="442"/>
        <end position="469"/>
    </location>
</feature>
<name>A0A336LF80_CULSO</name>
<feature type="domain" description="C2H2-type" evidence="9">
    <location>
        <begin position="385"/>
        <end position="412"/>
    </location>
</feature>
<feature type="binding site" evidence="8">
    <location>
        <position position="76"/>
    </location>
    <ligand>
        <name>Zn(2+)</name>
        <dbReference type="ChEBI" id="CHEBI:29105"/>
    </ligand>
</feature>